<dbReference type="Proteomes" id="UP000250028">
    <property type="component" value="Unassembled WGS sequence"/>
</dbReference>
<evidence type="ECO:0000313" key="1">
    <source>
        <dbReference type="EMBL" id="SSA34471.1"/>
    </source>
</evidence>
<dbReference type="AlphaFoldDB" id="A0A2Y8ZQ33"/>
<organism evidence="1 2">
    <name type="scientific">Branchiibius hedensis</name>
    <dbReference type="NCBI Taxonomy" id="672460"/>
    <lineage>
        <taxon>Bacteria</taxon>
        <taxon>Bacillati</taxon>
        <taxon>Actinomycetota</taxon>
        <taxon>Actinomycetes</taxon>
        <taxon>Micrococcales</taxon>
        <taxon>Dermacoccaceae</taxon>
        <taxon>Branchiibius</taxon>
    </lineage>
</organism>
<gene>
    <name evidence="1" type="ORF">SAMN04489750_1794</name>
</gene>
<proteinExistence type="predicted"/>
<reference evidence="2" key="1">
    <citation type="submission" date="2016-10" db="EMBL/GenBank/DDBJ databases">
        <authorList>
            <person name="Varghese N."/>
            <person name="Submissions S."/>
        </authorList>
    </citation>
    <scope>NUCLEOTIDE SEQUENCE [LARGE SCALE GENOMIC DNA]</scope>
    <source>
        <strain evidence="2">DSM 22951</strain>
    </source>
</reference>
<accession>A0A2Y8ZQ33</accession>
<sequence length="43" mass="4597">MGRNHMSTVVTAGFLRLATRVRAPHTELRLAHGATRPGLEGSA</sequence>
<evidence type="ECO:0000313" key="2">
    <source>
        <dbReference type="Proteomes" id="UP000250028"/>
    </source>
</evidence>
<dbReference type="EMBL" id="UESZ01000001">
    <property type="protein sequence ID" value="SSA34471.1"/>
    <property type="molecule type" value="Genomic_DNA"/>
</dbReference>
<name>A0A2Y8ZQ33_9MICO</name>
<protein>
    <submittedName>
        <fullName evidence="1">Uncharacterized protein</fullName>
    </submittedName>
</protein>
<keyword evidence="2" id="KW-1185">Reference proteome</keyword>